<organism evidence="5">
    <name type="scientific">freshwater metagenome</name>
    <dbReference type="NCBI Taxonomy" id="449393"/>
    <lineage>
        <taxon>unclassified sequences</taxon>
        <taxon>metagenomes</taxon>
        <taxon>ecological metagenomes</taxon>
    </lineage>
</organism>
<evidence type="ECO:0000256" key="2">
    <source>
        <dbReference type="ARBA" id="ARBA00022833"/>
    </source>
</evidence>
<evidence type="ECO:0000256" key="1">
    <source>
        <dbReference type="ARBA" id="ARBA00022723"/>
    </source>
</evidence>
<dbReference type="Gene3D" id="3.90.180.10">
    <property type="entry name" value="Medium-chain alcohol dehydrogenases, catalytic domain"/>
    <property type="match status" value="1"/>
</dbReference>
<dbReference type="Gene3D" id="3.40.50.720">
    <property type="entry name" value="NAD(P)-binding Rossmann-like Domain"/>
    <property type="match status" value="1"/>
</dbReference>
<accession>A0A6J7H5N4</accession>
<reference evidence="5" key="1">
    <citation type="submission" date="2020-05" db="EMBL/GenBank/DDBJ databases">
        <authorList>
            <person name="Chiriac C."/>
            <person name="Salcher M."/>
            <person name="Ghai R."/>
            <person name="Kavagutti S V."/>
        </authorList>
    </citation>
    <scope>NUCLEOTIDE SEQUENCE</scope>
</reference>
<dbReference type="InterPro" id="IPR002328">
    <property type="entry name" value="ADH_Zn_CS"/>
</dbReference>
<name>A0A6J7H5N4_9ZZZZ</name>
<dbReference type="EMBL" id="CAFBMM010000090">
    <property type="protein sequence ID" value="CAB4915112.1"/>
    <property type="molecule type" value="Genomic_DNA"/>
</dbReference>
<dbReference type="InterPro" id="IPR036291">
    <property type="entry name" value="NAD(P)-bd_dom_sf"/>
</dbReference>
<dbReference type="GO" id="GO:0016491">
    <property type="term" value="F:oxidoreductase activity"/>
    <property type="evidence" value="ECO:0007669"/>
    <property type="project" value="UniProtKB-KW"/>
</dbReference>
<evidence type="ECO:0000259" key="4">
    <source>
        <dbReference type="SMART" id="SM00829"/>
    </source>
</evidence>
<dbReference type="PANTHER" id="PTHR43401">
    <property type="entry name" value="L-THREONINE 3-DEHYDROGENASE"/>
    <property type="match status" value="1"/>
</dbReference>
<dbReference type="SUPFAM" id="SSF51735">
    <property type="entry name" value="NAD(P)-binding Rossmann-fold domains"/>
    <property type="match status" value="1"/>
</dbReference>
<keyword evidence="2" id="KW-0862">Zinc</keyword>
<dbReference type="InterPro" id="IPR013149">
    <property type="entry name" value="ADH-like_C"/>
</dbReference>
<proteinExistence type="predicted"/>
<dbReference type="Pfam" id="PF00107">
    <property type="entry name" value="ADH_zinc_N"/>
    <property type="match status" value="1"/>
</dbReference>
<dbReference type="PANTHER" id="PTHR43401:SF2">
    <property type="entry name" value="L-THREONINE 3-DEHYDROGENASE"/>
    <property type="match status" value="1"/>
</dbReference>
<dbReference type="InterPro" id="IPR020843">
    <property type="entry name" value="ER"/>
</dbReference>
<dbReference type="PROSITE" id="PS00059">
    <property type="entry name" value="ADH_ZINC"/>
    <property type="match status" value="1"/>
</dbReference>
<evidence type="ECO:0000313" key="5">
    <source>
        <dbReference type="EMBL" id="CAB4915112.1"/>
    </source>
</evidence>
<dbReference type="Pfam" id="PF08240">
    <property type="entry name" value="ADH_N"/>
    <property type="match status" value="1"/>
</dbReference>
<dbReference type="GO" id="GO:0008270">
    <property type="term" value="F:zinc ion binding"/>
    <property type="evidence" value="ECO:0007669"/>
    <property type="project" value="InterPro"/>
</dbReference>
<dbReference type="InterPro" id="IPR013154">
    <property type="entry name" value="ADH-like_N"/>
</dbReference>
<sequence length="342" mass="36125">MKASVYHRRGELEVEDRPVPELGEHDILLEVDFCGVCGSDIHFVLEGWGQPGSVEGHEFSGRVAAIGAKVDKWKIGEEAVGGPSPRCGECNFCQAGRPSLCAGRSTPGVAVNNDGAFAQFVRVNQEHLLKIPAGLSVKGAALAEPLAVALHGINRSGVQAGQRLLITGGGPIGALSIAAAKIRGVEEIVLSEPHPKRRALGELLGATVMAPEEMVVPSFPTEIIENPFDVVLECSGNRVAMENSLTQLQRGGTLVLVGAGIDAPRFDPNRILLNELVITGSFVYDPDGFERALEMLALPGFPIDLLIEPESVPLIGLFGALEDLARGDLAAKVMVTPNQGVK</sequence>
<dbReference type="InterPro" id="IPR011032">
    <property type="entry name" value="GroES-like_sf"/>
</dbReference>
<protein>
    <submittedName>
        <fullName evidence="5">Unannotated protein</fullName>
    </submittedName>
</protein>
<gene>
    <name evidence="5" type="ORF">UFOPK3605_01367</name>
</gene>
<keyword evidence="1" id="KW-0479">Metal-binding</keyword>
<keyword evidence="3" id="KW-0560">Oxidoreductase</keyword>
<dbReference type="InterPro" id="IPR050129">
    <property type="entry name" value="Zn_alcohol_dh"/>
</dbReference>
<dbReference type="AlphaFoldDB" id="A0A6J7H5N4"/>
<dbReference type="SUPFAM" id="SSF50129">
    <property type="entry name" value="GroES-like"/>
    <property type="match status" value="1"/>
</dbReference>
<dbReference type="SMART" id="SM00829">
    <property type="entry name" value="PKS_ER"/>
    <property type="match status" value="1"/>
</dbReference>
<evidence type="ECO:0000256" key="3">
    <source>
        <dbReference type="ARBA" id="ARBA00023002"/>
    </source>
</evidence>
<feature type="domain" description="Enoyl reductase (ER)" evidence="4">
    <location>
        <begin position="10"/>
        <end position="335"/>
    </location>
</feature>